<dbReference type="GO" id="GO:0044281">
    <property type="term" value="P:small molecule metabolic process"/>
    <property type="evidence" value="ECO:0007669"/>
    <property type="project" value="UniProtKB-ARBA"/>
</dbReference>
<dbReference type="InterPro" id="IPR023214">
    <property type="entry name" value="HAD_sf"/>
</dbReference>
<evidence type="ECO:0000256" key="3">
    <source>
        <dbReference type="ARBA" id="ARBA00022801"/>
    </source>
</evidence>
<dbReference type="InterPro" id="IPR006439">
    <property type="entry name" value="HAD-SF_hydro_IA"/>
</dbReference>
<evidence type="ECO:0000256" key="2">
    <source>
        <dbReference type="ARBA" id="ARBA00022723"/>
    </source>
</evidence>
<keyword evidence="6" id="KW-1185">Reference proteome</keyword>
<dbReference type="GO" id="GO:0016791">
    <property type="term" value="F:phosphatase activity"/>
    <property type="evidence" value="ECO:0007669"/>
    <property type="project" value="TreeGrafter"/>
</dbReference>
<dbReference type="OrthoDB" id="9809962at2"/>
<dbReference type="SFLD" id="SFLDG01135">
    <property type="entry name" value="C1.5.6:_HAD__Beta-PGM__Phospha"/>
    <property type="match status" value="1"/>
</dbReference>
<dbReference type="PANTHER" id="PTHR46470">
    <property type="entry name" value="N-ACYLNEURAMINATE-9-PHOSPHATASE"/>
    <property type="match status" value="1"/>
</dbReference>
<comment type="caution">
    <text evidence="5">The sequence shown here is derived from an EMBL/GenBank/DDBJ whole genome shotgun (WGS) entry which is preliminary data.</text>
</comment>
<evidence type="ECO:0000256" key="4">
    <source>
        <dbReference type="ARBA" id="ARBA00022842"/>
    </source>
</evidence>
<evidence type="ECO:0000256" key="1">
    <source>
        <dbReference type="ARBA" id="ARBA00001946"/>
    </source>
</evidence>
<dbReference type="NCBIfam" id="TIGR01509">
    <property type="entry name" value="HAD-SF-IA-v3"/>
    <property type="match status" value="1"/>
</dbReference>
<dbReference type="InterPro" id="IPR036412">
    <property type="entry name" value="HAD-like_sf"/>
</dbReference>
<dbReference type="EMBL" id="QGTD01000008">
    <property type="protein sequence ID" value="PWU68744.1"/>
    <property type="molecule type" value="Genomic_DNA"/>
</dbReference>
<dbReference type="Pfam" id="PF13419">
    <property type="entry name" value="HAD_2"/>
    <property type="match status" value="1"/>
</dbReference>
<keyword evidence="3" id="KW-0378">Hydrolase</keyword>
<dbReference type="SUPFAM" id="SSF56784">
    <property type="entry name" value="HAD-like"/>
    <property type="match status" value="1"/>
</dbReference>
<dbReference type="Gene3D" id="1.10.150.520">
    <property type="match status" value="1"/>
</dbReference>
<dbReference type="GO" id="GO:0046872">
    <property type="term" value="F:metal ion binding"/>
    <property type="evidence" value="ECO:0007669"/>
    <property type="project" value="UniProtKB-KW"/>
</dbReference>
<dbReference type="PANTHER" id="PTHR46470:SF2">
    <property type="entry name" value="GLYCERALDEHYDE 3-PHOSPHATE PHOSPHATASE"/>
    <property type="match status" value="1"/>
</dbReference>
<dbReference type="PROSITE" id="PS01228">
    <property type="entry name" value="COF_1"/>
    <property type="match status" value="1"/>
</dbReference>
<dbReference type="AlphaFoldDB" id="A0A317L0G7"/>
<dbReference type="NCBIfam" id="TIGR01549">
    <property type="entry name" value="HAD-SF-IA-v1"/>
    <property type="match status" value="1"/>
</dbReference>
<dbReference type="Proteomes" id="UP000245624">
    <property type="component" value="Unassembled WGS sequence"/>
</dbReference>
<keyword evidence="2" id="KW-0479">Metal-binding</keyword>
<sequence length="216" mass="25465">MIKAVLFDLDGTLLNRDASVRRFIDLQYDRFEHLLDSITKKEYIERFLQLDNRGYVWKDKVYQQMIKEFEIIGISWEELLQDYISEFKYSCIPFPHLIEMLEELKTRNIAIGMITNGRGQFQMDNIQALGIEKYFDSILVSEWEGMKKPNPNIFLKALQDLEVNPEESLFIGDHPENDVIAATAVGMKGVWKKDKHWKHATTEYTIDDLLEILHFL</sequence>
<dbReference type="InterPro" id="IPR041492">
    <property type="entry name" value="HAD_2"/>
</dbReference>
<comment type="cofactor">
    <cofactor evidence="1">
        <name>Mg(2+)</name>
        <dbReference type="ChEBI" id="CHEBI:18420"/>
    </cofactor>
</comment>
<evidence type="ECO:0000313" key="6">
    <source>
        <dbReference type="Proteomes" id="UP000245624"/>
    </source>
</evidence>
<proteinExistence type="predicted"/>
<organism evidence="5 6">
    <name type="scientific">Gracilibacillus dipsosauri</name>
    <dbReference type="NCBI Taxonomy" id="178340"/>
    <lineage>
        <taxon>Bacteria</taxon>
        <taxon>Bacillati</taxon>
        <taxon>Bacillota</taxon>
        <taxon>Bacilli</taxon>
        <taxon>Bacillales</taxon>
        <taxon>Bacillaceae</taxon>
        <taxon>Gracilibacillus</taxon>
    </lineage>
</organism>
<dbReference type="SFLD" id="SFLDS00003">
    <property type="entry name" value="Haloacid_Dehalogenase"/>
    <property type="match status" value="1"/>
</dbReference>
<accession>A0A317L0G7</accession>
<dbReference type="SFLD" id="SFLDG01129">
    <property type="entry name" value="C1.5:_HAD__Beta-PGM__Phosphata"/>
    <property type="match status" value="1"/>
</dbReference>
<name>A0A317L0G7_9BACI</name>
<evidence type="ECO:0000313" key="5">
    <source>
        <dbReference type="EMBL" id="PWU68744.1"/>
    </source>
</evidence>
<gene>
    <name evidence="5" type="ORF">DLJ74_09985</name>
</gene>
<reference evidence="5 6" key="1">
    <citation type="submission" date="2018-05" db="EMBL/GenBank/DDBJ databases">
        <title>Genomic analysis of Gracilibacillus dipsosauri DD1 reveals novel features of a salt-tolerant amylase.</title>
        <authorList>
            <person name="Deutch C.E."/>
            <person name="Yang S."/>
        </authorList>
    </citation>
    <scope>NUCLEOTIDE SEQUENCE [LARGE SCALE GENOMIC DNA]</scope>
    <source>
        <strain evidence="5 6">DD1</strain>
    </source>
</reference>
<keyword evidence="4" id="KW-0460">Magnesium</keyword>
<dbReference type="RefSeq" id="WP_109984344.1">
    <property type="nucleotide sequence ID" value="NZ_QGTD01000008.1"/>
</dbReference>
<dbReference type="Gene3D" id="3.40.50.1000">
    <property type="entry name" value="HAD superfamily/HAD-like"/>
    <property type="match status" value="1"/>
</dbReference>
<dbReference type="PRINTS" id="PR00413">
    <property type="entry name" value="HADHALOGNASE"/>
</dbReference>
<dbReference type="InterPro" id="IPR051400">
    <property type="entry name" value="HAD-like_hydrolase"/>
</dbReference>
<protein>
    <submittedName>
        <fullName evidence="5">L-2-haloalkanoic acid dehalogenase</fullName>
    </submittedName>
</protein>